<evidence type="ECO:0000313" key="7">
    <source>
        <dbReference type="Proteomes" id="UP001229209"/>
    </source>
</evidence>
<evidence type="ECO:0000256" key="4">
    <source>
        <dbReference type="ARBA" id="ARBA00023136"/>
    </source>
</evidence>
<feature type="transmembrane region" description="Helical" evidence="5">
    <location>
        <begin position="191"/>
        <end position="215"/>
    </location>
</feature>
<comment type="subcellular location">
    <subcellularLocation>
        <location evidence="1">Membrane</location>
        <topology evidence="1">Multi-pass membrane protein</topology>
    </subcellularLocation>
</comment>
<protein>
    <submittedName>
        <fullName evidence="6">Amino acid transporter</fullName>
    </submittedName>
</protein>
<name>A0ABT9LU00_9BACL</name>
<keyword evidence="4 5" id="KW-0472">Membrane</keyword>
<dbReference type="Gene3D" id="1.20.1740.10">
    <property type="entry name" value="Amino acid/polyamine transporter I"/>
    <property type="match status" value="1"/>
</dbReference>
<gene>
    <name evidence="6" type="ORF">J2S04_000598</name>
</gene>
<feature type="transmembrane region" description="Helical" evidence="5">
    <location>
        <begin position="335"/>
        <end position="356"/>
    </location>
</feature>
<dbReference type="Proteomes" id="UP001229209">
    <property type="component" value="Unassembled WGS sequence"/>
</dbReference>
<proteinExistence type="predicted"/>
<feature type="transmembrane region" description="Helical" evidence="5">
    <location>
        <begin position="12"/>
        <end position="34"/>
    </location>
</feature>
<organism evidence="6 7">
    <name type="scientific">Alicyclobacillus tolerans</name>
    <dbReference type="NCBI Taxonomy" id="90970"/>
    <lineage>
        <taxon>Bacteria</taxon>
        <taxon>Bacillati</taxon>
        <taxon>Bacillota</taxon>
        <taxon>Bacilli</taxon>
        <taxon>Bacillales</taxon>
        <taxon>Alicyclobacillaceae</taxon>
        <taxon>Alicyclobacillus</taxon>
    </lineage>
</organism>
<dbReference type="PANTHER" id="PTHR47547">
    <property type="match status" value="1"/>
</dbReference>
<accession>A0ABT9LU00</accession>
<feature type="transmembrane region" description="Helical" evidence="5">
    <location>
        <begin position="362"/>
        <end position="384"/>
    </location>
</feature>
<evidence type="ECO:0000256" key="2">
    <source>
        <dbReference type="ARBA" id="ARBA00022692"/>
    </source>
</evidence>
<sequence>MEAGFRKQLGFWSLTAASIGGVIGSGWLFSAMYAAQAAGPAAILAWIIGGLAMLCVGLVYSELGATRPEAGGIVRYPTYSNGTLVSSIVSWSTWISYSANAPTEASAVMQYLSHFFPALYNGKSLTGLGITFAILLMLVFVVINYFGVRLFARVNNTITAIKVGVPLLTIVALLATSFHPGNLNSPAAGGFAPYGLAGALGAIATSGIVFAYTGFRQAIDLSGEAANPKRDVPRAVITVVLVSIVVYLLLQIAFIGALPHSLLSHGFGSINFKSPFANIALLINLTWLSWILYADSAISPTGSAIVYAASNARVTYSMGVNRFFPKFVTRLHPKYRVPFVALFINILLGFTLLLPLPSWHSLIAVMGSLTGFSYATGAVAVIAFRRKGLSGKDTQIRGINLSAPIAFVVSGLISYWAGWDKLSKAIILLIIGIIVYFWSYFHYKKPRKDIVGGIWMLAYIFLMLICSYLGTFGGKHWIPAPWDSIVVAIMSFIIFWIGVKSADWYMRQEKASHYEEYMASVDENTGLPG</sequence>
<dbReference type="RefSeq" id="WP_306953192.1">
    <property type="nucleotide sequence ID" value="NZ_JAURUO010000002.1"/>
</dbReference>
<feature type="transmembrane region" description="Helical" evidence="5">
    <location>
        <begin position="425"/>
        <end position="443"/>
    </location>
</feature>
<comment type="caution">
    <text evidence="6">The sequence shown here is derived from an EMBL/GenBank/DDBJ whole genome shotgun (WGS) entry which is preliminary data.</text>
</comment>
<evidence type="ECO:0000256" key="5">
    <source>
        <dbReference type="SAM" id="Phobius"/>
    </source>
</evidence>
<feature type="transmembrane region" description="Helical" evidence="5">
    <location>
        <begin position="41"/>
        <end position="60"/>
    </location>
</feature>
<keyword evidence="2 5" id="KW-0812">Transmembrane</keyword>
<feature type="transmembrane region" description="Helical" evidence="5">
    <location>
        <begin position="160"/>
        <end position="179"/>
    </location>
</feature>
<evidence type="ECO:0000256" key="1">
    <source>
        <dbReference type="ARBA" id="ARBA00004141"/>
    </source>
</evidence>
<feature type="transmembrane region" description="Helical" evidence="5">
    <location>
        <begin position="450"/>
        <end position="470"/>
    </location>
</feature>
<dbReference type="InterPro" id="IPR052962">
    <property type="entry name" value="AA_Transporter_AGT"/>
</dbReference>
<dbReference type="InterPro" id="IPR002293">
    <property type="entry name" value="AA/rel_permease1"/>
</dbReference>
<evidence type="ECO:0000313" key="6">
    <source>
        <dbReference type="EMBL" id="MDP9727671.1"/>
    </source>
</evidence>
<dbReference type="PIRSF" id="PIRSF006060">
    <property type="entry name" value="AA_transporter"/>
    <property type="match status" value="1"/>
</dbReference>
<feature type="transmembrane region" description="Helical" evidence="5">
    <location>
        <begin position="276"/>
        <end position="293"/>
    </location>
</feature>
<dbReference type="Pfam" id="PF13520">
    <property type="entry name" value="AA_permease_2"/>
    <property type="match status" value="1"/>
</dbReference>
<feature type="transmembrane region" description="Helical" evidence="5">
    <location>
        <begin position="482"/>
        <end position="499"/>
    </location>
</feature>
<keyword evidence="7" id="KW-1185">Reference proteome</keyword>
<evidence type="ECO:0000256" key="3">
    <source>
        <dbReference type="ARBA" id="ARBA00022989"/>
    </source>
</evidence>
<feature type="transmembrane region" description="Helical" evidence="5">
    <location>
        <begin position="396"/>
        <end position="419"/>
    </location>
</feature>
<dbReference type="PANTHER" id="PTHR47547:SF1">
    <property type="entry name" value="ASPARTATE-PROTON SYMPORTER"/>
    <property type="match status" value="1"/>
</dbReference>
<dbReference type="EMBL" id="JAURUO010000002">
    <property type="protein sequence ID" value="MDP9727671.1"/>
    <property type="molecule type" value="Genomic_DNA"/>
</dbReference>
<feature type="transmembrane region" description="Helical" evidence="5">
    <location>
        <begin position="235"/>
        <end position="256"/>
    </location>
</feature>
<feature type="transmembrane region" description="Helical" evidence="5">
    <location>
        <begin position="125"/>
        <end position="148"/>
    </location>
</feature>
<reference evidence="6 7" key="1">
    <citation type="submission" date="2023-07" db="EMBL/GenBank/DDBJ databases">
        <title>Genomic Encyclopedia of Type Strains, Phase IV (KMG-IV): sequencing the most valuable type-strain genomes for metagenomic binning, comparative biology and taxonomic classification.</title>
        <authorList>
            <person name="Goeker M."/>
        </authorList>
    </citation>
    <scope>NUCLEOTIDE SEQUENCE [LARGE SCALE GENOMIC DNA]</scope>
    <source>
        <strain evidence="6 7">DSM 25924</strain>
    </source>
</reference>
<keyword evidence="3 5" id="KW-1133">Transmembrane helix</keyword>